<evidence type="ECO:0008006" key="5">
    <source>
        <dbReference type="Google" id="ProtNLM"/>
    </source>
</evidence>
<dbReference type="Proteomes" id="UP000325785">
    <property type="component" value="Chromosome"/>
</dbReference>
<dbReference type="EMBL" id="CP031598">
    <property type="protein sequence ID" value="QEW26724.1"/>
    <property type="molecule type" value="Genomic_DNA"/>
</dbReference>
<evidence type="ECO:0000313" key="2">
    <source>
        <dbReference type="EMBL" id="QEW26724.1"/>
    </source>
</evidence>
<dbReference type="SUPFAM" id="SSF46785">
    <property type="entry name" value="Winged helix' DNA-binding domain"/>
    <property type="match status" value="1"/>
</dbReference>
<dbReference type="AlphaFoldDB" id="A0A0T5P940"/>
<dbReference type="EMBL" id="LAXI01000007">
    <property type="protein sequence ID" value="KRS17521.1"/>
    <property type="molecule type" value="Genomic_DNA"/>
</dbReference>
<sequence length="100" mass="11413">MRQTRNRTPHAQERASLEDRSKILAAIAKANHTLGPTHINAIGRRLKMCHTRVSRAMTHLHHAEMVFHDPNPEDSNWHLTEKGWAAVGQTPPIWKREVAS</sequence>
<dbReference type="Gene3D" id="1.10.10.10">
    <property type="entry name" value="Winged helix-like DNA-binding domain superfamily/Winged helix DNA-binding domain"/>
    <property type="match status" value="1"/>
</dbReference>
<dbReference type="InterPro" id="IPR036390">
    <property type="entry name" value="WH_DNA-bd_sf"/>
</dbReference>
<dbReference type="KEGG" id="rid:RIdsm_02526"/>
<evidence type="ECO:0000313" key="3">
    <source>
        <dbReference type="Proteomes" id="UP000051401"/>
    </source>
</evidence>
<dbReference type="STRING" id="540747.SAMN04488031_101816"/>
<reference evidence="1 3" key="1">
    <citation type="submission" date="2015-04" db="EMBL/GenBank/DDBJ databases">
        <title>The draft genome sequence of Roseovarius indicus B108T.</title>
        <authorList>
            <person name="Li G."/>
            <person name="Lai Q."/>
            <person name="Shao Z."/>
            <person name="Yan P."/>
        </authorList>
    </citation>
    <scope>NUCLEOTIDE SEQUENCE [LARGE SCALE GENOMIC DNA]</scope>
    <source>
        <strain evidence="1 3">B108</strain>
    </source>
</reference>
<dbReference type="Proteomes" id="UP000051401">
    <property type="component" value="Unassembled WGS sequence"/>
</dbReference>
<proteinExistence type="predicted"/>
<reference evidence="2 4" key="2">
    <citation type="submission" date="2018-08" db="EMBL/GenBank/DDBJ databases">
        <title>Genetic Globetrotter - A new plasmid hitch-hiking vast phylogenetic and geographic distances.</title>
        <authorList>
            <person name="Vollmers J."/>
            <person name="Petersen J."/>
        </authorList>
    </citation>
    <scope>NUCLEOTIDE SEQUENCE [LARGE SCALE GENOMIC DNA]</scope>
    <source>
        <strain evidence="2 4">DSM 26383</strain>
    </source>
</reference>
<accession>A0A0T5P940</accession>
<dbReference type="InterPro" id="IPR036388">
    <property type="entry name" value="WH-like_DNA-bd_sf"/>
</dbReference>
<protein>
    <recommendedName>
        <fullName evidence="5">MarR family transcriptional regulator</fullName>
    </recommendedName>
</protein>
<keyword evidence="3" id="KW-1185">Reference proteome</keyword>
<dbReference type="PATRIC" id="fig|540747.5.peg.5772"/>
<name>A0A0T5P940_9RHOB</name>
<organism evidence="1 3">
    <name type="scientific">Roseovarius indicus</name>
    <dbReference type="NCBI Taxonomy" id="540747"/>
    <lineage>
        <taxon>Bacteria</taxon>
        <taxon>Pseudomonadati</taxon>
        <taxon>Pseudomonadota</taxon>
        <taxon>Alphaproteobacteria</taxon>
        <taxon>Rhodobacterales</taxon>
        <taxon>Roseobacteraceae</taxon>
        <taxon>Roseovarius</taxon>
    </lineage>
</organism>
<evidence type="ECO:0000313" key="4">
    <source>
        <dbReference type="Proteomes" id="UP000325785"/>
    </source>
</evidence>
<evidence type="ECO:0000313" key="1">
    <source>
        <dbReference type="EMBL" id="KRS17521.1"/>
    </source>
</evidence>
<gene>
    <name evidence="2" type="ORF">RIdsm_02526</name>
    <name evidence="1" type="ORF">XM52_13655</name>
</gene>